<dbReference type="Proteomes" id="UP000186406">
    <property type="component" value="Unassembled WGS sequence"/>
</dbReference>
<dbReference type="GO" id="GO:0016887">
    <property type="term" value="F:ATP hydrolysis activity"/>
    <property type="evidence" value="ECO:0007669"/>
    <property type="project" value="InterPro"/>
</dbReference>
<evidence type="ECO:0000256" key="2">
    <source>
        <dbReference type="ARBA" id="ARBA00005417"/>
    </source>
</evidence>
<dbReference type="AlphaFoldDB" id="A0A1M7ZNA6"/>
<evidence type="ECO:0000256" key="9">
    <source>
        <dbReference type="ARBA" id="ARBA00022967"/>
    </source>
</evidence>
<evidence type="ECO:0000256" key="3">
    <source>
        <dbReference type="ARBA" id="ARBA00022448"/>
    </source>
</evidence>
<reference evidence="12 13" key="1">
    <citation type="submission" date="2016-12" db="EMBL/GenBank/DDBJ databases">
        <authorList>
            <person name="Song W.-J."/>
            <person name="Kurnit D.M."/>
        </authorList>
    </citation>
    <scope>NUCLEOTIDE SEQUENCE [LARGE SCALE GENOMIC DNA]</scope>
    <source>
        <strain evidence="12 13">DSM 19599</strain>
    </source>
</reference>
<protein>
    <submittedName>
        <fullName evidence="12">Monosaccharide ABC transporter ATP-binding protein, CUT2 family</fullName>
    </submittedName>
</protein>
<feature type="domain" description="ABC transporter" evidence="11">
    <location>
        <begin position="255"/>
        <end position="499"/>
    </location>
</feature>
<keyword evidence="4" id="KW-1003">Cell membrane</keyword>
<dbReference type="Pfam" id="PF00005">
    <property type="entry name" value="ABC_tran"/>
    <property type="match status" value="2"/>
</dbReference>
<feature type="domain" description="ABC transporter" evidence="11">
    <location>
        <begin position="9"/>
        <end position="244"/>
    </location>
</feature>
<keyword evidence="13" id="KW-1185">Reference proteome</keyword>
<comment type="similarity">
    <text evidence="2">Belongs to the ABC transporter superfamily.</text>
</comment>
<dbReference type="InterPro" id="IPR017871">
    <property type="entry name" value="ABC_transporter-like_CS"/>
</dbReference>
<keyword evidence="6" id="KW-0677">Repeat</keyword>
<keyword evidence="8 12" id="KW-0067">ATP-binding</keyword>
<dbReference type="PROSITE" id="PS50893">
    <property type="entry name" value="ABC_TRANSPORTER_2"/>
    <property type="match status" value="2"/>
</dbReference>
<evidence type="ECO:0000256" key="7">
    <source>
        <dbReference type="ARBA" id="ARBA00022741"/>
    </source>
</evidence>
<comment type="subcellular location">
    <subcellularLocation>
        <location evidence="1">Cell membrane</location>
        <topology evidence="1">Peripheral membrane protein</topology>
    </subcellularLocation>
</comment>
<keyword evidence="10" id="KW-0472">Membrane</keyword>
<keyword evidence="3" id="KW-0813">Transport</keyword>
<dbReference type="SMART" id="SM00382">
    <property type="entry name" value="AAA"/>
    <property type="match status" value="2"/>
</dbReference>
<dbReference type="GO" id="GO:0005524">
    <property type="term" value="F:ATP binding"/>
    <property type="evidence" value="ECO:0007669"/>
    <property type="project" value="UniProtKB-KW"/>
</dbReference>
<dbReference type="Gene3D" id="3.40.50.300">
    <property type="entry name" value="P-loop containing nucleotide triphosphate hydrolases"/>
    <property type="match status" value="2"/>
</dbReference>
<dbReference type="PANTHER" id="PTHR43790">
    <property type="entry name" value="CARBOHYDRATE TRANSPORT ATP-BINDING PROTEIN MG119-RELATED"/>
    <property type="match status" value="1"/>
</dbReference>
<evidence type="ECO:0000313" key="12">
    <source>
        <dbReference type="EMBL" id="SHO66394.1"/>
    </source>
</evidence>
<keyword evidence="5" id="KW-0762">Sugar transport</keyword>
<dbReference type="STRING" id="1123029.SAMN02745172_03053"/>
<dbReference type="PANTHER" id="PTHR43790:SF3">
    <property type="entry name" value="D-ALLOSE IMPORT ATP-BINDING PROTEIN ALSA-RELATED"/>
    <property type="match status" value="1"/>
</dbReference>
<dbReference type="InterPro" id="IPR003593">
    <property type="entry name" value="AAA+_ATPase"/>
</dbReference>
<keyword evidence="7" id="KW-0547">Nucleotide-binding</keyword>
<dbReference type="InterPro" id="IPR003439">
    <property type="entry name" value="ABC_transporter-like_ATP-bd"/>
</dbReference>
<dbReference type="SUPFAM" id="SSF52540">
    <property type="entry name" value="P-loop containing nucleoside triphosphate hydrolases"/>
    <property type="match status" value="2"/>
</dbReference>
<dbReference type="GO" id="GO:0005886">
    <property type="term" value="C:plasma membrane"/>
    <property type="evidence" value="ECO:0007669"/>
    <property type="project" value="UniProtKB-SubCell"/>
</dbReference>
<evidence type="ECO:0000259" key="11">
    <source>
        <dbReference type="PROSITE" id="PS50893"/>
    </source>
</evidence>
<evidence type="ECO:0000256" key="8">
    <source>
        <dbReference type="ARBA" id="ARBA00022840"/>
    </source>
</evidence>
<evidence type="ECO:0000313" key="13">
    <source>
        <dbReference type="Proteomes" id="UP000186406"/>
    </source>
</evidence>
<proteinExistence type="inferred from homology"/>
<evidence type="ECO:0000256" key="4">
    <source>
        <dbReference type="ARBA" id="ARBA00022475"/>
    </source>
</evidence>
<dbReference type="PROSITE" id="PS00211">
    <property type="entry name" value="ABC_TRANSPORTER_1"/>
    <property type="match status" value="1"/>
</dbReference>
<dbReference type="EMBL" id="FRXO01000006">
    <property type="protein sequence ID" value="SHO66394.1"/>
    <property type="molecule type" value="Genomic_DNA"/>
</dbReference>
<sequence>MVMSVVPFLELKAIHKTYPGVKALADVSLSVAAGEVIGLIGENGAGKSTLMKILAGVVQPTSGTIVVDGIGHAALSVKQAMESGIAFVHQELNLFENLDVAANIYIGRERSRFGLVRQREMRASAEPILRRLGCDYTADTKVERLSIAQRQQLEIAKGISQGARVIVMDEPTSSLTLAETERLLATVADLKASGVAIIFISHRLGEVMRCADRVVVLRDGRLAGALDRSEMSHAAMIRLMIGRDVADFYTAPREVAGATVLEVEGLDAGSHLHGSVSFALHRGEILGFAGLIGSGRSEVARVLFGIDRPRAGVVRLEGEPLHLSHPRDAVRRGIFLVPEDRKHSGVILDLSITHNISLPDLMSYARFGLVEPQAERRNAAARRTALRIKAADLNARVGTLSGGNQQKVVLAKWLSMKPKVIIFDEPTRGVDIGAKVEIYDLMRGLADSGVAVMMISSDLEEVIGVSDRVAVMHEGRVSGVLGRADLSEEAVMRLAVGHTEPAAGHTGKETADA</sequence>
<gene>
    <name evidence="12" type="ORF">SAMN02745172_03053</name>
</gene>
<dbReference type="CDD" id="cd03215">
    <property type="entry name" value="ABC_Carb_Monos_II"/>
    <property type="match status" value="1"/>
</dbReference>
<accession>A0A1M7ZNA6</accession>
<dbReference type="CDD" id="cd03216">
    <property type="entry name" value="ABC_Carb_Monos_I"/>
    <property type="match status" value="1"/>
</dbReference>
<dbReference type="FunFam" id="3.40.50.300:FF:000127">
    <property type="entry name" value="Ribose import ATP-binding protein RbsA"/>
    <property type="match status" value="1"/>
</dbReference>
<evidence type="ECO:0000256" key="1">
    <source>
        <dbReference type="ARBA" id="ARBA00004202"/>
    </source>
</evidence>
<name>A0A1M7ZNA6_9HYPH</name>
<keyword evidence="9" id="KW-1278">Translocase</keyword>
<evidence type="ECO:0000256" key="10">
    <source>
        <dbReference type="ARBA" id="ARBA00023136"/>
    </source>
</evidence>
<dbReference type="InterPro" id="IPR050107">
    <property type="entry name" value="ABC_carbohydrate_import_ATPase"/>
</dbReference>
<dbReference type="InterPro" id="IPR027417">
    <property type="entry name" value="P-loop_NTPase"/>
</dbReference>
<organism evidence="12 13">
    <name type="scientific">Pseudoxanthobacter soli DSM 19599</name>
    <dbReference type="NCBI Taxonomy" id="1123029"/>
    <lineage>
        <taxon>Bacteria</taxon>
        <taxon>Pseudomonadati</taxon>
        <taxon>Pseudomonadota</taxon>
        <taxon>Alphaproteobacteria</taxon>
        <taxon>Hyphomicrobiales</taxon>
        <taxon>Segnochrobactraceae</taxon>
        <taxon>Pseudoxanthobacter</taxon>
    </lineage>
</organism>
<evidence type="ECO:0000256" key="5">
    <source>
        <dbReference type="ARBA" id="ARBA00022597"/>
    </source>
</evidence>
<evidence type="ECO:0000256" key="6">
    <source>
        <dbReference type="ARBA" id="ARBA00022737"/>
    </source>
</evidence>